<protein>
    <submittedName>
        <fullName evidence="2">Uncharacterized protein</fullName>
    </submittedName>
</protein>
<evidence type="ECO:0000256" key="1">
    <source>
        <dbReference type="SAM" id="Phobius"/>
    </source>
</evidence>
<proteinExistence type="predicted"/>
<reference evidence="2" key="1">
    <citation type="submission" date="2017-05" db="UniProtKB">
        <authorList>
            <consortium name="EnsemblMetazoa"/>
        </authorList>
    </citation>
    <scope>IDENTIFICATION</scope>
</reference>
<organism evidence="2">
    <name type="scientific">Amphimedon queenslandica</name>
    <name type="common">Sponge</name>
    <dbReference type="NCBI Taxonomy" id="400682"/>
    <lineage>
        <taxon>Eukaryota</taxon>
        <taxon>Metazoa</taxon>
        <taxon>Porifera</taxon>
        <taxon>Demospongiae</taxon>
        <taxon>Heteroscleromorpha</taxon>
        <taxon>Haplosclerida</taxon>
        <taxon>Niphatidae</taxon>
        <taxon>Amphimedon</taxon>
    </lineage>
</organism>
<accession>A0A1X7SLQ9</accession>
<dbReference type="EnsemblMetazoa" id="Aqu2.1.03021_001">
    <property type="protein sequence ID" value="Aqu2.1.03021_001"/>
    <property type="gene ID" value="Aqu2.1.03021"/>
</dbReference>
<keyword evidence="1" id="KW-1133">Transmembrane helix</keyword>
<keyword evidence="1" id="KW-0472">Membrane</keyword>
<dbReference type="InParanoid" id="A0A1X7SLQ9"/>
<dbReference type="AlphaFoldDB" id="A0A1X7SLQ9"/>
<feature type="transmembrane region" description="Helical" evidence="1">
    <location>
        <begin position="12"/>
        <end position="33"/>
    </location>
</feature>
<sequence>FLILSAWHCYIIYFFFLFSFFSVSPFLLSPFCIHSALSLRSITLTVNI</sequence>
<name>A0A1X7SLQ9_AMPQE</name>
<evidence type="ECO:0000313" key="2">
    <source>
        <dbReference type="EnsemblMetazoa" id="Aqu2.1.03021_001"/>
    </source>
</evidence>
<keyword evidence="1" id="KW-0812">Transmembrane</keyword>